<sequence length="289" mass="32616">MVNYLAAGGIRLPNFAYHFEIVNGERRLSISSEGFILSLYLLEADFPLPLHPFFYTVIEEYRTGPGQLTSLSWWTLVPYFLSCNIWNEPPMIGLFQRFYRLKAGSSSYKRSRSERDSFKVEEGSGNRLTCHRPGKELIFSESESPVPPSAIPELPTEFVNAEDPPTPTSTPFPAGLGLSTPCQTSHTPLISAPITLLLQARSKPSSLSVNIRLWTQSWTLQKACVENEAKWAESERTIFSGEQSLSQLHQSYEAFVCQNNELTKSVSTWETKYQQARANLLTEVACHIR</sequence>
<evidence type="ECO:0000313" key="2">
    <source>
        <dbReference type="Proteomes" id="UP001358586"/>
    </source>
</evidence>
<name>A0ABR0NJL2_GOSAR</name>
<gene>
    <name evidence="1" type="ORF">PVK06_036458</name>
</gene>
<dbReference type="EMBL" id="JARKNE010000010">
    <property type="protein sequence ID" value="KAK5795200.1"/>
    <property type="molecule type" value="Genomic_DNA"/>
</dbReference>
<dbReference type="Proteomes" id="UP001358586">
    <property type="component" value="Chromosome 10"/>
</dbReference>
<evidence type="ECO:0000313" key="1">
    <source>
        <dbReference type="EMBL" id="KAK5795200.1"/>
    </source>
</evidence>
<proteinExistence type="predicted"/>
<keyword evidence="2" id="KW-1185">Reference proteome</keyword>
<organism evidence="1 2">
    <name type="scientific">Gossypium arboreum</name>
    <name type="common">Tree cotton</name>
    <name type="synonym">Gossypium nanking</name>
    <dbReference type="NCBI Taxonomy" id="29729"/>
    <lineage>
        <taxon>Eukaryota</taxon>
        <taxon>Viridiplantae</taxon>
        <taxon>Streptophyta</taxon>
        <taxon>Embryophyta</taxon>
        <taxon>Tracheophyta</taxon>
        <taxon>Spermatophyta</taxon>
        <taxon>Magnoliopsida</taxon>
        <taxon>eudicotyledons</taxon>
        <taxon>Gunneridae</taxon>
        <taxon>Pentapetalae</taxon>
        <taxon>rosids</taxon>
        <taxon>malvids</taxon>
        <taxon>Malvales</taxon>
        <taxon>Malvaceae</taxon>
        <taxon>Malvoideae</taxon>
        <taxon>Gossypium</taxon>
    </lineage>
</organism>
<comment type="caution">
    <text evidence="1">The sequence shown here is derived from an EMBL/GenBank/DDBJ whole genome shotgun (WGS) entry which is preliminary data.</text>
</comment>
<protein>
    <submittedName>
        <fullName evidence="1">Uncharacterized protein</fullName>
    </submittedName>
</protein>
<reference evidence="1 2" key="1">
    <citation type="submission" date="2023-03" db="EMBL/GenBank/DDBJ databases">
        <title>WGS of Gossypium arboreum.</title>
        <authorList>
            <person name="Yu D."/>
        </authorList>
    </citation>
    <scope>NUCLEOTIDE SEQUENCE [LARGE SCALE GENOMIC DNA]</scope>
    <source>
        <tissue evidence="1">Leaf</tissue>
    </source>
</reference>
<accession>A0ABR0NJL2</accession>